<dbReference type="PANTHER" id="PTHR43140">
    <property type="entry name" value="TYPE-1 RESTRICTION ENZYME ECOKI SPECIFICITY PROTEIN"/>
    <property type="match status" value="1"/>
</dbReference>
<feature type="domain" description="Type I restriction modification DNA specificity" evidence="4">
    <location>
        <begin position="25"/>
        <end position="177"/>
    </location>
</feature>
<proteinExistence type="inferred from homology"/>
<dbReference type="PANTHER" id="PTHR43140:SF1">
    <property type="entry name" value="TYPE I RESTRICTION ENZYME ECOKI SPECIFICITY SUBUNIT"/>
    <property type="match status" value="1"/>
</dbReference>
<keyword evidence="2" id="KW-0680">Restriction system</keyword>
<keyword evidence="6" id="KW-1185">Reference proteome</keyword>
<dbReference type="InterPro" id="IPR051212">
    <property type="entry name" value="Type-I_RE_S_subunit"/>
</dbReference>
<reference evidence="5 6" key="1">
    <citation type="submission" date="2016-10" db="EMBL/GenBank/DDBJ databases">
        <authorList>
            <person name="de Groot N.N."/>
        </authorList>
    </citation>
    <scope>NUCLEOTIDE SEQUENCE [LARGE SCALE GENOMIC DNA]</scope>
    <source>
        <strain evidence="5 6">DSM 29340</strain>
    </source>
</reference>
<dbReference type="Pfam" id="PF01420">
    <property type="entry name" value="Methylase_S"/>
    <property type="match status" value="2"/>
</dbReference>
<comment type="similarity">
    <text evidence="1">Belongs to the type-I restriction system S methylase family.</text>
</comment>
<dbReference type="CDD" id="cd17257">
    <property type="entry name" value="RMtype1_S_EcoBI-TRD1-CR1_like"/>
    <property type="match status" value="1"/>
</dbReference>
<dbReference type="InterPro" id="IPR044946">
    <property type="entry name" value="Restrct_endonuc_typeI_TRD_sf"/>
</dbReference>
<dbReference type="STRING" id="1227549.SAMN05444007_10137"/>
<sequence length="494" mass="54986">MSFLENVADLVQRSESDLVKKAEIWPRVPIGDFVEVLNGFPFKSGQFSDADGAPIIRIRDVTAGHTKTYYRGEIPEGYWVREGDLVVGMDGDFNSRVWQSSAGLLNQRVCKLSPNPAVMEVQFLAQILPGYLRLINEATPSVTVKHLSSKTLKETPVPVPPLPEQRRIVAKLDRLSERSAAARDHLARTIKLATRAKQAALQAAFQGRLTEKWRARHLDREAATDLVTRTPEPEQSRGGRGATTDVVEGVGGIAVNDPGTSLPDGWAWVSLRRLARQETGHTPSRRHPEWWGGDVPWIGIKDANIHHGRIIHETLQTTNEDGLANSSARLLPEGTVCLSRTASVGYVTMMGRPMATSQDFATWTCSEALDPAYLMYALMSEGEDIRRFGEGSTHTTIYFPEIRAFHIKLAPLEEQKEIVRKVRTAFARIDRMTVDASRAAHLLDRLDERLLAKAIRGELVPQNPDDEPAEALLTRIREARAAAPKAKRGRRKAR</sequence>
<keyword evidence="3" id="KW-0238">DNA-binding</keyword>
<dbReference type="EMBL" id="FNYD01000001">
    <property type="protein sequence ID" value="SEI39791.1"/>
    <property type="molecule type" value="Genomic_DNA"/>
</dbReference>
<dbReference type="Proteomes" id="UP000199379">
    <property type="component" value="Unassembled WGS sequence"/>
</dbReference>
<dbReference type="GO" id="GO:0009307">
    <property type="term" value="P:DNA restriction-modification system"/>
    <property type="evidence" value="ECO:0007669"/>
    <property type="project" value="UniProtKB-KW"/>
</dbReference>
<evidence type="ECO:0000259" key="4">
    <source>
        <dbReference type="Pfam" id="PF01420"/>
    </source>
</evidence>
<dbReference type="OrthoDB" id="164285at2"/>
<evidence type="ECO:0000256" key="1">
    <source>
        <dbReference type="ARBA" id="ARBA00010923"/>
    </source>
</evidence>
<dbReference type="CDD" id="cd17248">
    <property type="entry name" value="RMtype1_S_AmiI-TRD2-CR2_like"/>
    <property type="match status" value="1"/>
</dbReference>
<evidence type="ECO:0000256" key="2">
    <source>
        <dbReference type="ARBA" id="ARBA00022747"/>
    </source>
</evidence>
<evidence type="ECO:0000256" key="3">
    <source>
        <dbReference type="ARBA" id="ARBA00023125"/>
    </source>
</evidence>
<dbReference type="GO" id="GO:0003677">
    <property type="term" value="F:DNA binding"/>
    <property type="evidence" value="ECO:0007669"/>
    <property type="project" value="UniProtKB-KW"/>
</dbReference>
<organism evidence="5 6">
    <name type="scientific">Cribrihabitans marinus</name>
    <dbReference type="NCBI Taxonomy" id="1227549"/>
    <lineage>
        <taxon>Bacteria</taxon>
        <taxon>Pseudomonadati</taxon>
        <taxon>Pseudomonadota</taxon>
        <taxon>Alphaproteobacteria</taxon>
        <taxon>Rhodobacterales</taxon>
        <taxon>Paracoccaceae</taxon>
        <taxon>Cribrihabitans</taxon>
    </lineage>
</organism>
<protein>
    <submittedName>
        <fullName evidence="5">Type I restriction enzyme, S subunit</fullName>
    </submittedName>
</protein>
<evidence type="ECO:0000313" key="6">
    <source>
        <dbReference type="Proteomes" id="UP000199379"/>
    </source>
</evidence>
<dbReference type="RefSeq" id="WP_092361342.1">
    <property type="nucleotide sequence ID" value="NZ_BMGV01000001.1"/>
</dbReference>
<dbReference type="SUPFAM" id="SSF116734">
    <property type="entry name" value="DNA methylase specificity domain"/>
    <property type="match status" value="2"/>
</dbReference>
<feature type="domain" description="Type I restriction modification DNA specificity" evidence="4">
    <location>
        <begin position="263"/>
        <end position="424"/>
    </location>
</feature>
<dbReference type="AlphaFoldDB" id="A0A1H6Q7K8"/>
<accession>A0A1H6Q7K8</accession>
<dbReference type="Gene3D" id="3.90.220.20">
    <property type="entry name" value="DNA methylase specificity domains"/>
    <property type="match status" value="2"/>
</dbReference>
<name>A0A1H6Q7K8_9RHOB</name>
<gene>
    <name evidence="5" type="ORF">SAMN05444007_10137</name>
</gene>
<dbReference type="InterPro" id="IPR000055">
    <property type="entry name" value="Restrct_endonuc_typeI_TRD"/>
</dbReference>
<evidence type="ECO:0000313" key="5">
    <source>
        <dbReference type="EMBL" id="SEI39791.1"/>
    </source>
</evidence>